<dbReference type="Proteomes" id="UP000267096">
    <property type="component" value="Unassembled WGS sequence"/>
</dbReference>
<sequence>MGHPVYEVSKRHNNNNNNTNNNDRKTLSVDVKEEIKEEPLVAISAQQPHQQLKQQSQPQTNTAMNSMVQQDQTNLLISTNDISPKSQ</sequence>
<name>A0A3P6QZ90_ANISI</name>
<evidence type="ECO:0000256" key="1">
    <source>
        <dbReference type="SAM" id="MobiDB-lite"/>
    </source>
</evidence>
<feature type="non-terminal residue" evidence="2">
    <location>
        <position position="87"/>
    </location>
</feature>
<feature type="region of interest" description="Disordered" evidence="1">
    <location>
        <begin position="1"/>
        <end position="27"/>
    </location>
</feature>
<reference evidence="2 3" key="1">
    <citation type="submission" date="2018-11" db="EMBL/GenBank/DDBJ databases">
        <authorList>
            <consortium name="Pathogen Informatics"/>
        </authorList>
    </citation>
    <scope>NUCLEOTIDE SEQUENCE [LARGE SCALE GENOMIC DNA]</scope>
</reference>
<organism evidence="2 3">
    <name type="scientific">Anisakis simplex</name>
    <name type="common">Herring worm</name>
    <dbReference type="NCBI Taxonomy" id="6269"/>
    <lineage>
        <taxon>Eukaryota</taxon>
        <taxon>Metazoa</taxon>
        <taxon>Ecdysozoa</taxon>
        <taxon>Nematoda</taxon>
        <taxon>Chromadorea</taxon>
        <taxon>Rhabditida</taxon>
        <taxon>Spirurina</taxon>
        <taxon>Ascaridomorpha</taxon>
        <taxon>Ascaridoidea</taxon>
        <taxon>Anisakidae</taxon>
        <taxon>Anisakis</taxon>
        <taxon>Anisakis simplex complex</taxon>
    </lineage>
</organism>
<feature type="compositionally biased region" description="Polar residues" evidence="1">
    <location>
        <begin position="60"/>
        <end position="87"/>
    </location>
</feature>
<accession>A0A3P6QZ90</accession>
<dbReference type="AlphaFoldDB" id="A0A3P6QZ90"/>
<dbReference type="EMBL" id="UYRR01027548">
    <property type="protein sequence ID" value="VDK37904.1"/>
    <property type="molecule type" value="Genomic_DNA"/>
</dbReference>
<evidence type="ECO:0000313" key="2">
    <source>
        <dbReference type="EMBL" id="VDK37904.1"/>
    </source>
</evidence>
<gene>
    <name evidence="2" type="ORF">ASIM_LOCUS9236</name>
</gene>
<keyword evidence="3" id="KW-1185">Reference proteome</keyword>
<protein>
    <submittedName>
        <fullName evidence="2">Uncharacterized protein</fullName>
    </submittedName>
</protein>
<feature type="region of interest" description="Disordered" evidence="1">
    <location>
        <begin position="46"/>
        <end position="87"/>
    </location>
</feature>
<evidence type="ECO:0000313" key="3">
    <source>
        <dbReference type="Proteomes" id="UP000267096"/>
    </source>
</evidence>
<feature type="compositionally biased region" description="Low complexity" evidence="1">
    <location>
        <begin position="46"/>
        <end position="59"/>
    </location>
</feature>
<proteinExistence type="predicted"/>